<keyword evidence="1" id="KW-0732">Signal</keyword>
<gene>
    <name evidence="2" type="ORF">CMUS01_13781</name>
</gene>
<feature type="chain" id="PRO_5034238999" evidence="1">
    <location>
        <begin position="22"/>
        <end position="360"/>
    </location>
</feature>
<accession>A0A8H6J9R0</accession>
<dbReference type="Proteomes" id="UP000639643">
    <property type="component" value="Unassembled WGS sequence"/>
</dbReference>
<keyword evidence="3" id="KW-1185">Reference proteome</keyword>
<comment type="caution">
    <text evidence="2">The sequence shown here is derived from an EMBL/GenBank/DDBJ whole genome shotgun (WGS) entry which is preliminary data.</text>
</comment>
<evidence type="ECO:0000256" key="1">
    <source>
        <dbReference type="SAM" id="SignalP"/>
    </source>
</evidence>
<reference evidence="2" key="1">
    <citation type="journal article" date="2020" name="Phytopathology">
        <title>Genome Sequence Resources of Colletotrichum truncatum, C. plurivorum, C. musicola, and C. sojae: Four Species Pathogenic to Soybean (Glycine max).</title>
        <authorList>
            <person name="Rogerio F."/>
            <person name="Boufleur T.R."/>
            <person name="Ciampi-Guillardi M."/>
            <person name="Sukno S.A."/>
            <person name="Thon M.R."/>
            <person name="Massola Junior N.S."/>
            <person name="Baroncelli R."/>
        </authorList>
    </citation>
    <scope>NUCLEOTIDE SEQUENCE</scope>
    <source>
        <strain evidence="2">LFN0074</strain>
    </source>
</reference>
<name>A0A8H6J9R0_9PEZI</name>
<proteinExistence type="predicted"/>
<dbReference type="EMBL" id="WIGM01000911">
    <property type="protein sequence ID" value="KAF6808972.1"/>
    <property type="molecule type" value="Genomic_DNA"/>
</dbReference>
<evidence type="ECO:0000313" key="2">
    <source>
        <dbReference type="EMBL" id="KAF6808972.1"/>
    </source>
</evidence>
<feature type="signal peptide" evidence="1">
    <location>
        <begin position="1"/>
        <end position="21"/>
    </location>
</feature>
<organism evidence="2 3">
    <name type="scientific">Colletotrichum musicola</name>
    <dbReference type="NCBI Taxonomy" id="2175873"/>
    <lineage>
        <taxon>Eukaryota</taxon>
        <taxon>Fungi</taxon>
        <taxon>Dikarya</taxon>
        <taxon>Ascomycota</taxon>
        <taxon>Pezizomycotina</taxon>
        <taxon>Sordariomycetes</taxon>
        <taxon>Hypocreomycetidae</taxon>
        <taxon>Glomerellales</taxon>
        <taxon>Glomerellaceae</taxon>
        <taxon>Colletotrichum</taxon>
        <taxon>Colletotrichum orchidearum species complex</taxon>
    </lineage>
</organism>
<protein>
    <submittedName>
        <fullName evidence="2">Uncharacterized protein</fullName>
    </submittedName>
</protein>
<dbReference type="AlphaFoldDB" id="A0A8H6J9R0"/>
<evidence type="ECO:0000313" key="3">
    <source>
        <dbReference type="Proteomes" id="UP000639643"/>
    </source>
</evidence>
<sequence>MLPAIAILAFAALGTVASSSAAEAEIWISSDCDNHITFDGVFTDTVKEALRRINAWCNTASAALTSFDDDRVKSVTKMILGENDLDEKKAQALDRINAIGSLAGRVSPLPSQISIKLWWTVAREWDVTIYCELANILKHDAIRNEWTDSAQGFKWKSNDMIVKALDPKSGYLMLTAAQRADEPHRDEMYNRRPEYIAFSAGYLEVLTRLEYGGGLRPADAIEKVKTYDRPGLQKLINELNARDGKQILEDKYINHIDALRTFEAILLHEDKYINHIDALRTFEAILLHELGHTFVGGHLDHEKGAKAGWNSVGKAEFPAANPEILANLVMAIQLVIDHNQIVNKEGNLSDGIEGAGPRTS</sequence>